<dbReference type="RefSeq" id="XP_018030001.1">
    <property type="nucleotide sequence ID" value="XM_018185961.1"/>
</dbReference>
<evidence type="ECO:0000313" key="2">
    <source>
        <dbReference type="EMBL" id="OAF99635.1"/>
    </source>
</evidence>
<feature type="compositionally biased region" description="Low complexity" evidence="1">
    <location>
        <begin position="209"/>
        <end position="221"/>
    </location>
</feature>
<dbReference type="InParanoid" id="A0A177BWW7"/>
<dbReference type="EMBL" id="KV441561">
    <property type="protein sequence ID" value="OAF99635.1"/>
    <property type="molecule type" value="Genomic_DNA"/>
</dbReference>
<protein>
    <recommendedName>
        <fullName evidence="4">Bacteriocin-protection protein</fullName>
    </recommendedName>
</protein>
<feature type="region of interest" description="Disordered" evidence="1">
    <location>
        <begin position="179"/>
        <end position="241"/>
    </location>
</feature>
<dbReference type="STRING" id="1460663.A0A177BWW7"/>
<dbReference type="OrthoDB" id="10263401at2759"/>
<dbReference type="Proteomes" id="UP000077069">
    <property type="component" value="Unassembled WGS sequence"/>
</dbReference>
<name>A0A177BWW7_9PLEO</name>
<dbReference type="GeneID" id="28769447"/>
<reference evidence="2 3" key="1">
    <citation type="submission" date="2016-05" db="EMBL/GenBank/DDBJ databases">
        <title>Comparative analysis of secretome profiles of manganese(II)-oxidizing ascomycete fungi.</title>
        <authorList>
            <consortium name="DOE Joint Genome Institute"/>
            <person name="Zeiner C.A."/>
            <person name="Purvine S.O."/>
            <person name="Zink E.M."/>
            <person name="Wu S."/>
            <person name="Pasa-Tolic L."/>
            <person name="Chaput D.L."/>
            <person name="Haridas S."/>
            <person name="Grigoriev I.V."/>
            <person name="Santelli C.M."/>
            <person name="Hansel C.M."/>
        </authorList>
    </citation>
    <scope>NUCLEOTIDE SEQUENCE [LARGE SCALE GENOMIC DNA]</scope>
    <source>
        <strain evidence="2 3">AP3s5-JAC2a</strain>
    </source>
</reference>
<evidence type="ECO:0000256" key="1">
    <source>
        <dbReference type="SAM" id="MobiDB-lite"/>
    </source>
</evidence>
<accession>A0A177BWW7</accession>
<dbReference type="AlphaFoldDB" id="A0A177BWW7"/>
<dbReference type="Pfam" id="PF13376">
    <property type="entry name" value="OmdA"/>
    <property type="match status" value="1"/>
</dbReference>
<evidence type="ECO:0008006" key="4">
    <source>
        <dbReference type="Google" id="ProtNLM"/>
    </source>
</evidence>
<feature type="compositionally biased region" description="Basic and acidic residues" evidence="1">
    <location>
        <begin position="198"/>
        <end position="208"/>
    </location>
</feature>
<gene>
    <name evidence="2" type="ORF">CC84DRAFT_374366</name>
</gene>
<evidence type="ECO:0000313" key="3">
    <source>
        <dbReference type="Proteomes" id="UP000077069"/>
    </source>
</evidence>
<sequence>MPKELPILRLADAAAWRNWLAREGSLSEGVMLATIKKGAQDADTNLRYDQALDEALCYGWIDSGGRKVDDSIYLFRFCPRKPGSLWSKRNVSYVERLEKENRMQPAGRATIEAAKANGRWASAYSGSGNTEMPPDFLAALEKAPAAKATWEQLNKGNRWRIYFRLNNLKTAAGREKRIQADVEDLARGKPPTPQKRTPAREKSTKKGDSSSSPALDSSSESTQQKSRRQTRTGRFIPSYTE</sequence>
<keyword evidence="3" id="KW-1185">Reference proteome</keyword>
<organism evidence="2 3">
    <name type="scientific">Paraphaeosphaeria sporulosa</name>
    <dbReference type="NCBI Taxonomy" id="1460663"/>
    <lineage>
        <taxon>Eukaryota</taxon>
        <taxon>Fungi</taxon>
        <taxon>Dikarya</taxon>
        <taxon>Ascomycota</taxon>
        <taxon>Pezizomycotina</taxon>
        <taxon>Dothideomycetes</taxon>
        <taxon>Pleosporomycetidae</taxon>
        <taxon>Pleosporales</taxon>
        <taxon>Massarineae</taxon>
        <taxon>Didymosphaeriaceae</taxon>
        <taxon>Paraphaeosphaeria</taxon>
    </lineage>
</organism>
<proteinExistence type="predicted"/>